<evidence type="ECO:0000313" key="3">
    <source>
        <dbReference type="Proteomes" id="UP000318017"/>
    </source>
</evidence>
<keyword evidence="3" id="KW-1185">Reference proteome</keyword>
<evidence type="ECO:0008006" key="4">
    <source>
        <dbReference type="Google" id="ProtNLM"/>
    </source>
</evidence>
<dbReference type="PANTHER" id="PTHR43037:SF1">
    <property type="entry name" value="BLL1128 PROTEIN"/>
    <property type="match status" value="1"/>
</dbReference>
<dbReference type="Proteomes" id="UP000318017">
    <property type="component" value="Chromosome"/>
</dbReference>
<dbReference type="OrthoDB" id="1955879at2"/>
<sequence>MQPLKRFVSSLADASPAFSVDRSAEDDRSASSEGWLSPATSMGGRLWGLLLVVAFCSWTASAPALAQQQYTVELRNGLRLGPGQVTAVASISTNSFQAGSPAGEVQGMPIQRLDNGVTATYYNGSPMNVLAARESTIASFEEIVFPSSMEVATTGVAPAILGVLGVSEFSKYGRREYKLMTTRGPVSLTQGITLLSPVFAKVEVLRSDATQFAWDQRRTTSSIPAQTLREILMQVLDMSSSGDWLRMVRFYMQAERYVEARDVMEEAIRKFPLELKDSRNLLTQLEQLLSQQKFNEIKLRRQAGQHKVAGHLLSIFPKDTLPLETQVKLADELQTLQAQIRVVSEATVALQEKVAELPEVERTFLAPTVTELLEEVNLESAARLADFQRLRFDPDLPPENIVALALGGWLLGPGEGLDNLAVVKSLIRVRELVREYLNGSSPARREEILRQLQSEEGAQPQFLDKILEVMKPPQSPPQVKDGDPEGMYRLSVPRPGGDPVQYVVQLPPEYDPNRKYPCVLAMTGRGMSPEFELDWWCGQQVDWQDTQVRFGQATRHGVIVVSPDWMLDRQTEYEYSEGEHDRMLACLRDAFRKFSIDTDRVFVSGHYDGATAAWDLALSHPDLWAGAIMISPGADKYIVQYSENIKASRRLKDQIPVATYIVYGDSDGTRAGSQLGTVGTRYLSSPLYDSMVVEYRGCGRETFSSELPKISEWMVLSSHRRLRTPQVIDVTTMRSGDRFFYWLEAPQIIPTATGNAYQFDPSAKAGFEARLLAPTMNGIVVSKIPSPGNSTIVWLTPDMVDFSRTITINVQGDSSRLELSPSISVMLEDVRQRGDRMHVFWQRVAL</sequence>
<evidence type="ECO:0000313" key="2">
    <source>
        <dbReference type="EMBL" id="QDV27170.1"/>
    </source>
</evidence>
<proteinExistence type="predicted"/>
<gene>
    <name evidence="2" type="ORF">Q31a_55580</name>
</gene>
<keyword evidence="1" id="KW-0732">Signal</keyword>
<dbReference type="PANTHER" id="PTHR43037">
    <property type="entry name" value="UNNAMED PRODUCT-RELATED"/>
    <property type="match status" value="1"/>
</dbReference>
<evidence type="ECO:0000256" key="1">
    <source>
        <dbReference type="ARBA" id="ARBA00022729"/>
    </source>
</evidence>
<dbReference type="KEGG" id="ahel:Q31a_55580"/>
<dbReference type="SUPFAM" id="SSF53474">
    <property type="entry name" value="alpha/beta-Hydrolases"/>
    <property type="match status" value="1"/>
</dbReference>
<dbReference type="RefSeq" id="WP_145084144.1">
    <property type="nucleotide sequence ID" value="NZ_CP036298.1"/>
</dbReference>
<dbReference type="Gene3D" id="3.40.50.1820">
    <property type="entry name" value="alpha/beta hydrolase"/>
    <property type="match status" value="1"/>
</dbReference>
<organism evidence="2 3">
    <name type="scientific">Aureliella helgolandensis</name>
    <dbReference type="NCBI Taxonomy" id="2527968"/>
    <lineage>
        <taxon>Bacteria</taxon>
        <taxon>Pseudomonadati</taxon>
        <taxon>Planctomycetota</taxon>
        <taxon>Planctomycetia</taxon>
        <taxon>Pirellulales</taxon>
        <taxon>Pirellulaceae</taxon>
        <taxon>Aureliella</taxon>
    </lineage>
</organism>
<name>A0A518GF36_9BACT</name>
<protein>
    <recommendedName>
        <fullName evidence="4">Alpha/beta hydrolase family protein</fullName>
    </recommendedName>
</protein>
<accession>A0A518GF36</accession>
<dbReference type="AlphaFoldDB" id="A0A518GF36"/>
<dbReference type="InterPro" id="IPR029058">
    <property type="entry name" value="AB_hydrolase_fold"/>
</dbReference>
<dbReference type="InterPro" id="IPR050955">
    <property type="entry name" value="Plant_Biomass_Hydrol_Est"/>
</dbReference>
<reference evidence="2 3" key="1">
    <citation type="submission" date="2019-02" db="EMBL/GenBank/DDBJ databases">
        <title>Deep-cultivation of Planctomycetes and their phenomic and genomic characterization uncovers novel biology.</title>
        <authorList>
            <person name="Wiegand S."/>
            <person name="Jogler M."/>
            <person name="Boedeker C."/>
            <person name="Pinto D."/>
            <person name="Vollmers J."/>
            <person name="Rivas-Marin E."/>
            <person name="Kohn T."/>
            <person name="Peeters S.H."/>
            <person name="Heuer A."/>
            <person name="Rast P."/>
            <person name="Oberbeckmann S."/>
            <person name="Bunk B."/>
            <person name="Jeske O."/>
            <person name="Meyerdierks A."/>
            <person name="Storesund J.E."/>
            <person name="Kallscheuer N."/>
            <person name="Luecker S."/>
            <person name="Lage O.M."/>
            <person name="Pohl T."/>
            <person name="Merkel B.J."/>
            <person name="Hornburger P."/>
            <person name="Mueller R.-W."/>
            <person name="Bruemmer F."/>
            <person name="Labrenz M."/>
            <person name="Spormann A.M."/>
            <person name="Op den Camp H."/>
            <person name="Overmann J."/>
            <person name="Amann R."/>
            <person name="Jetten M.S.M."/>
            <person name="Mascher T."/>
            <person name="Medema M.H."/>
            <person name="Devos D.P."/>
            <person name="Kaster A.-K."/>
            <person name="Ovreas L."/>
            <person name="Rohde M."/>
            <person name="Galperin M.Y."/>
            <person name="Jogler C."/>
        </authorList>
    </citation>
    <scope>NUCLEOTIDE SEQUENCE [LARGE SCALE GENOMIC DNA]</scope>
    <source>
        <strain evidence="2 3">Q31a</strain>
    </source>
</reference>
<dbReference type="EMBL" id="CP036298">
    <property type="protein sequence ID" value="QDV27170.1"/>
    <property type="molecule type" value="Genomic_DNA"/>
</dbReference>